<evidence type="ECO:0000313" key="1">
    <source>
        <dbReference type="EMBL" id="MBB3185332.1"/>
    </source>
</evidence>
<protein>
    <submittedName>
        <fullName evidence="1">Uncharacterized protein</fullName>
    </submittedName>
</protein>
<gene>
    <name evidence="1" type="ORF">FHR95_002913</name>
</gene>
<name>A0A7W5DM25_9GAMM</name>
<accession>A0A7W5DM25</accession>
<reference evidence="1 2" key="1">
    <citation type="submission" date="2020-08" db="EMBL/GenBank/DDBJ databases">
        <title>Genomic Encyclopedia of Type Strains, Phase III (KMG-III): the genomes of soil and plant-associated and newly described type strains.</title>
        <authorList>
            <person name="Whitman W."/>
        </authorList>
    </citation>
    <scope>NUCLEOTIDE SEQUENCE [LARGE SCALE GENOMIC DNA]</scope>
    <source>
        <strain evidence="1 2">CECT 7341</strain>
    </source>
</reference>
<proteinExistence type="predicted"/>
<keyword evidence="2" id="KW-1185">Reference proteome</keyword>
<dbReference type="AlphaFoldDB" id="A0A7W5DM25"/>
<dbReference type="EMBL" id="JACHXQ010000011">
    <property type="protein sequence ID" value="MBB3185332.1"/>
    <property type="molecule type" value="Genomic_DNA"/>
</dbReference>
<organism evidence="1 2">
    <name type="scientific">Halomonas fontilapidosi</name>
    <dbReference type="NCBI Taxonomy" id="616675"/>
    <lineage>
        <taxon>Bacteria</taxon>
        <taxon>Pseudomonadati</taxon>
        <taxon>Pseudomonadota</taxon>
        <taxon>Gammaproteobacteria</taxon>
        <taxon>Oceanospirillales</taxon>
        <taxon>Halomonadaceae</taxon>
        <taxon>Halomonas</taxon>
    </lineage>
</organism>
<comment type="caution">
    <text evidence="1">The sequence shown here is derived from an EMBL/GenBank/DDBJ whole genome shotgun (WGS) entry which is preliminary data.</text>
</comment>
<sequence>MSPTVQQWLAMSREQLDELYRQAEPGKIPHGDTRGTPIVAGSSLARAYARFARLFAWQGKVFDMFAEDGSAGVLVNKVTPLSLSFVVAKVYRAPSWMDERETIVIDYSTTSFFFRAVRDEIREVEPGVYLGKVWLGKTRILDFALESPTS</sequence>
<evidence type="ECO:0000313" key="2">
    <source>
        <dbReference type="Proteomes" id="UP000563050"/>
    </source>
</evidence>
<dbReference type="Proteomes" id="UP000563050">
    <property type="component" value="Unassembled WGS sequence"/>
</dbReference>
<dbReference type="RefSeq" id="WP_183314944.1">
    <property type="nucleotide sequence ID" value="NZ_JACHXQ010000011.1"/>
</dbReference>